<comment type="caution">
    <text evidence="1">The sequence shown here is derived from an EMBL/GenBank/DDBJ whole genome shotgun (WGS) entry which is preliminary data.</text>
</comment>
<name>A0ACC2PJJ4_9HYME</name>
<evidence type="ECO:0000313" key="2">
    <source>
        <dbReference type="Proteomes" id="UP001239111"/>
    </source>
</evidence>
<dbReference type="EMBL" id="CM056741">
    <property type="protein sequence ID" value="KAJ8683633.1"/>
    <property type="molecule type" value="Genomic_DNA"/>
</dbReference>
<keyword evidence="2" id="KW-1185">Reference proteome</keyword>
<dbReference type="Proteomes" id="UP001239111">
    <property type="component" value="Chromosome 1"/>
</dbReference>
<reference evidence="1" key="1">
    <citation type="submission" date="2023-04" db="EMBL/GenBank/DDBJ databases">
        <title>A chromosome-level genome assembly of the parasitoid wasp Eretmocerus hayati.</title>
        <authorList>
            <person name="Zhong Y."/>
            <person name="Liu S."/>
            <person name="Liu Y."/>
        </authorList>
    </citation>
    <scope>NUCLEOTIDE SEQUENCE</scope>
    <source>
        <strain evidence="1">ZJU_SS_LIU_2023</strain>
    </source>
</reference>
<sequence>MSVKRQLSDSDCDDVFSEESGKEPCNSPGGDSCQHTSRKRRRGMIEKKRRDRINASLGELRRLVPAAARDPHSGKLEKAEILQLTVEHLRTLKNKGHEAGYDSTKLAMDYHAVGWGECAAEVGRYLVTMEGLDELSAAAAAAQYAQQGHGKPYRPWGAELAY</sequence>
<protein>
    <submittedName>
        <fullName evidence="1">Uncharacterized protein</fullName>
    </submittedName>
</protein>
<proteinExistence type="predicted"/>
<gene>
    <name evidence="1" type="ORF">QAD02_019425</name>
</gene>
<organism evidence="1 2">
    <name type="scientific">Eretmocerus hayati</name>
    <dbReference type="NCBI Taxonomy" id="131215"/>
    <lineage>
        <taxon>Eukaryota</taxon>
        <taxon>Metazoa</taxon>
        <taxon>Ecdysozoa</taxon>
        <taxon>Arthropoda</taxon>
        <taxon>Hexapoda</taxon>
        <taxon>Insecta</taxon>
        <taxon>Pterygota</taxon>
        <taxon>Neoptera</taxon>
        <taxon>Endopterygota</taxon>
        <taxon>Hymenoptera</taxon>
        <taxon>Apocrita</taxon>
        <taxon>Proctotrupomorpha</taxon>
        <taxon>Chalcidoidea</taxon>
        <taxon>Aphelinidae</taxon>
        <taxon>Aphelininae</taxon>
        <taxon>Eretmocerus</taxon>
    </lineage>
</organism>
<accession>A0ACC2PJJ4</accession>
<evidence type="ECO:0000313" key="1">
    <source>
        <dbReference type="EMBL" id="KAJ8683633.1"/>
    </source>
</evidence>